<evidence type="ECO:0000313" key="2">
    <source>
        <dbReference type="Proteomes" id="UP000292445"/>
    </source>
</evidence>
<comment type="caution">
    <text evidence="1">The sequence shown here is derived from an EMBL/GenBank/DDBJ whole genome shotgun (WGS) entry which is preliminary data.</text>
</comment>
<dbReference type="InterPro" id="IPR006175">
    <property type="entry name" value="YjgF/YER057c/UK114"/>
</dbReference>
<protein>
    <submittedName>
        <fullName evidence="1">Enamine deaminase RidA (YjgF/YER057c/UK114 family)</fullName>
    </submittedName>
</protein>
<keyword evidence="2" id="KW-1185">Reference proteome</keyword>
<dbReference type="Pfam" id="PF01042">
    <property type="entry name" value="Ribonuc_L-PSP"/>
    <property type="match status" value="1"/>
</dbReference>
<dbReference type="PANTHER" id="PTHR43857:SF1">
    <property type="entry name" value="YJGH FAMILY PROTEIN"/>
    <property type="match status" value="1"/>
</dbReference>
<dbReference type="Gene3D" id="3.30.1330.40">
    <property type="entry name" value="RutC-like"/>
    <property type="match status" value="1"/>
</dbReference>
<evidence type="ECO:0000313" key="1">
    <source>
        <dbReference type="EMBL" id="RZS84942.1"/>
    </source>
</evidence>
<dbReference type="OrthoDB" id="9803101at2"/>
<reference evidence="1 2" key="1">
    <citation type="submission" date="2019-02" db="EMBL/GenBank/DDBJ databases">
        <title>Genomic Encyclopedia of Type Strains, Phase IV (KMG-IV): sequencing the most valuable type-strain genomes for metagenomic binning, comparative biology and taxonomic classification.</title>
        <authorList>
            <person name="Goeker M."/>
        </authorList>
    </citation>
    <scope>NUCLEOTIDE SEQUENCE [LARGE SCALE GENOMIC DNA]</scope>
    <source>
        <strain evidence="1 2">K24</strain>
    </source>
</reference>
<dbReference type="AlphaFoldDB" id="A0A4Q7NJE0"/>
<sequence>MNEHLNPEGLAAPSGFCHVVRSRAATTILVAGQVAYDEQGNIVGENDLATQVDQVYRNLERALAACGATFADVVKTTLFVKDMTPEKIAVIRQVRARYLTPDRLPASTMIGVQALAKPALMLEVEATAMLD</sequence>
<organism evidence="1 2">
    <name type="scientific">Pigmentiphaga kullae</name>
    <dbReference type="NCBI Taxonomy" id="151784"/>
    <lineage>
        <taxon>Bacteria</taxon>
        <taxon>Pseudomonadati</taxon>
        <taxon>Pseudomonadota</taxon>
        <taxon>Betaproteobacteria</taxon>
        <taxon>Burkholderiales</taxon>
        <taxon>Alcaligenaceae</taxon>
        <taxon>Pigmentiphaga</taxon>
    </lineage>
</organism>
<proteinExistence type="predicted"/>
<dbReference type="RefSeq" id="WP_130356253.1">
    <property type="nucleotide sequence ID" value="NZ_SGXC01000001.1"/>
</dbReference>
<dbReference type="Proteomes" id="UP000292445">
    <property type="component" value="Unassembled WGS sequence"/>
</dbReference>
<dbReference type="PANTHER" id="PTHR43857">
    <property type="entry name" value="BLR7761 PROTEIN"/>
    <property type="match status" value="1"/>
</dbReference>
<accession>A0A4Q7NJE0</accession>
<dbReference type="EMBL" id="SGXC01000001">
    <property type="protein sequence ID" value="RZS84942.1"/>
    <property type="molecule type" value="Genomic_DNA"/>
</dbReference>
<gene>
    <name evidence="1" type="ORF">EV675_0963</name>
</gene>
<dbReference type="InterPro" id="IPR035959">
    <property type="entry name" value="RutC-like_sf"/>
</dbReference>
<name>A0A4Q7NJE0_9BURK</name>
<dbReference type="SUPFAM" id="SSF55298">
    <property type="entry name" value="YjgF-like"/>
    <property type="match status" value="1"/>
</dbReference>